<sequence>MRIPTEHFSNIPVQMLTPQALSPREDEEDSISLPRSILARLTELPLPGTSSGSGTDQQQRRSGSGLSGTEQQQRRRSSMSGSVGSAPSSPTLSRCSDGPTSLPPTTHTPHAPYVSEAIKK</sequence>
<comment type="caution">
    <text evidence="2">The sequence shown here is derived from an EMBL/GenBank/DDBJ whole genome shotgun (WGS) entry which is preliminary data.</text>
</comment>
<proteinExistence type="predicted"/>
<dbReference type="AlphaFoldDB" id="A0AAE1NVB6"/>
<feature type="compositionally biased region" description="Polar residues" evidence="1">
    <location>
        <begin position="7"/>
        <end position="20"/>
    </location>
</feature>
<feature type="region of interest" description="Disordered" evidence="1">
    <location>
        <begin position="1"/>
        <end position="120"/>
    </location>
</feature>
<keyword evidence="3" id="KW-1185">Reference proteome</keyword>
<organism evidence="2 3">
    <name type="scientific">Petrolisthes manimaculis</name>
    <dbReference type="NCBI Taxonomy" id="1843537"/>
    <lineage>
        <taxon>Eukaryota</taxon>
        <taxon>Metazoa</taxon>
        <taxon>Ecdysozoa</taxon>
        <taxon>Arthropoda</taxon>
        <taxon>Crustacea</taxon>
        <taxon>Multicrustacea</taxon>
        <taxon>Malacostraca</taxon>
        <taxon>Eumalacostraca</taxon>
        <taxon>Eucarida</taxon>
        <taxon>Decapoda</taxon>
        <taxon>Pleocyemata</taxon>
        <taxon>Anomura</taxon>
        <taxon>Galatheoidea</taxon>
        <taxon>Porcellanidae</taxon>
        <taxon>Petrolisthes</taxon>
    </lineage>
</organism>
<evidence type="ECO:0000313" key="3">
    <source>
        <dbReference type="Proteomes" id="UP001292094"/>
    </source>
</evidence>
<evidence type="ECO:0000256" key="1">
    <source>
        <dbReference type="SAM" id="MobiDB-lite"/>
    </source>
</evidence>
<reference evidence="2" key="1">
    <citation type="submission" date="2023-11" db="EMBL/GenBank/DDBJ databases">
        <title>Genome assemblies of two species of porcelain crab, Petrolisthes cinctipes and Petrolisthes manimaculis (Anomura: Porcellanidae).</title>
        <authorList>
            <person name="Angst P."/>
        </authorList>
    </citation>
    <scope>NUCLEOTIDE SEQUENCE</scope>
    <source>
        <strain evidence="2">PB745_02</strain>
        <tissue evidence="2">Gill</tissue>
    </source>
</reference>
<accession>A0AAE1NVB6</accession>
<feature type="compositionally biased region" description="Polar residues" evidence="1">
    <location>
        <begin position="48"/>
        <end position="71"/>
    </location>
</feature>
<protein>
    <submittedName>
        <fullName evidence="2">Uncharacterized protein</fullName>
    </submittedName>
</protein>
<name>A0AAE1NVB6_9EUCA</name>
<gene>
    <name evidence="2" type="ORF">Pmani_030584</name>
</gene>
<feature type="compositionally biased region" description="Low complexity" evidence="1">
    <location>
        <begin position="99"/>
        <end position="112"/>
    </location>
</feature>
<dbReference type="EMBL" id="JAWZYT010003735">
    <property type="protein sequence ID" value="KAK4296964.1"/>
    <property type="molecule type" value="Genomic_DNA"/>
</dbReference>
<evidence type="ECO:0000313" key="2">
    <source>
        <dbReference type="EMBL" id="KAK4296964.1"/>
    </source>
</evidence>
<feature type="compositionally biased region" description="Low complexity" evidence="1">
    <location>
        <begin position="78"/>
        <end position="90"/>
    </location>
</feature>
<dbReference type="Proteomes" id="UP001292094">
    <property type="component" value="Unassembled WGS sequence"/>
</dbReference>